<dbReference type="InterPro" id="IPR001750">
    <property type="entry name" value="ND/Mrp_TM"/>
</dbReference>
<keyword evidence="3" id="KW-0472">Membrane</keyword>
<dbReference type="GO" id="GO:0012505">
    <property type="term" value="C:endomembrane system"/>
    <property type="evidence" value="ECO:0007669"/>
    <property type="project" value="UniProtKB-SubCell"/>
</dbReference>
<dbReference type="PRINTS" id="PR01434">
    <property type="entry name" value="NADHDHGNASE5"/>
</dbReference>
<organism evidence="5 6">
    <name type="scientific">Pseudoalteromonas rubra</name>
    <dbReference type="NCBI Taxonomy" id="43658"/>
    <lineage>
        <taxon>Bacteria</taxon>
        <taxon>Pseudomonadati</taxon>
        <taxon>Pseudomonadota</taxon>
        <taxon>Gammaproteobacteria</taxon>
        <taxon>Alteromonadales</taxon>
        <taxon>Pseudoalteromonadaceae</taxon>
        <taxon>Pseudoalteromonas</taxon>
    </lineage>
</organism>
<evidence type="ECO:0000313" key="6">
    <source>
        <dbReference type="Proteomes" id="UP000033452"/>
    </source>
</evidence>
<reference evidence="5 6" key="1">
    <citation type="journal article" date="2015" name="BMC Genomics">
        <title>Genome mining reveals unlocked bioactive potential of marine Gram-negative bacteria.</title>
        <authorList>
            <person name="Machado H."/>
            <person name="Sonnenschein E.C."/>
            <person name="Melchiorsen J."/>
            <person name="Gram L."/>
        </authorList>
    </citation>
    <scope>NUCLEOTIDE SEQUENCE [LARGE SCALE GENOMIC DNA]</scope>
    <source>
        <strain evidence="5 6">S2471</strain>
    </source>
</reference>
<feature type="transmembrane region" description="Helical" evidence="3">
    <location>
        <begin position="34"/>
        <end position="55"/>
    </location>
</feature>
<feature type="transmembrane region" description="Helical" evidence="3">
    <location>
        <begin position="305"/>
        <end position="324"/>
    </location>
</feature>
<evidence type="ECO:0000256" key="2">
    <source>
        <dbReference type="RuleBase" id="RU000320"/>
    </source>
</evidence>
<dbReference type="Pfam" id="PF00361">
    <property type="entry name" value="Proton_antipo_M"/>
    <property type="match status" value="1"/>
</dbReference>
<feature type="transmembrane region" description="Helical" evidence="3">
    <location>
        <begin position="246"/>
        <end position="266"/>
    </location>
</feature>
<accession>A0A0F4QZ86</accession>
<name>A0A0F4QZ86_9GAMM</name>
<feature type="transmembrane region" description="Helical" evidence="3">
    <location>
        <begin position="75"/>
        <end position="104"/>
    </location>
</feature>
<feature type="transmembrane region" description="Helical" evidence="3">
    <location>
        <begin position="278"/>
        <end position="298"/>
    </location>
</feature>
<feature type="transmembrane region" description="Helical" evidence="3">
    <location>
        <begin position="116"/>
        <end position="133"/>
    </location>
</feature>
<dbReference type="Proteomes" id="UP000033452">
    <property type="component" value="Unassembled WGS sequence"/>
</dbReference>
<dbReference type="OrthoDB" id="9768329at2"/>
<feature type="transmembrane region" description="Helical" evidence="3">
    <location>
        <begin position="344"/>
        <end position="365"/>
    </location>
</feature>
<dbReference type="PATRIC" id="fig|43658.5.peg.238"/>
<feature type="transmembrane region" description="Helical" evidence="3">
    <location>
        <begin position="426"/>
        <end position="447"/>
    </location>
</feature>
<dbReference type="PANTHER" id="PTHR43373">
    <property type="entry name" value="NA(+)/H(+) ANTIPORTER SUBUNIT"/>
    <property type="match status" value="1"/>
</dbReference>
<feature type="transmembrane region" description="Helical" evidence="3">
    <location>
        <begin position="6"/>
        <end position="27"/>
    </location>
</feature>
<protein>
    <submittedName>
        <fullName evidence="5">Oxidoreductase</fullName>
    </submittedName>
</protein>
<feature type="transmembrane region" description="Helical" evidence="3">
    <location>
        <begin position="212"/>
        <end position="234"/>
    </location>
</feature>
<keyword evidence="3" id="KW-1133">Transmembrane helix</keyword>
<gene>
    <name evidence="5" type="ORF">TW77_01160</name>
</gene>
<evidence type="ECO:0000313" key="5">
    <source>
        <dbReference type="EMBL" id="KJZ12986.1"/>
    </source>
</evidence>
<feature type="transmembrane region" description="Helical" evidence="3">
    <location>
        <begin position="139"/>
        <end position="159"/>
    </location>
</feature>
<dbReference type="InterPro" id="IPR050616">
    <property type="entry name" value="CPA3_Na-H_Antiporter_A"/>
</dbReference>
<dbReference type="PANTHER" id="PTHR43373:SF1">
    <property type="entry name" value="NA(+)_H(+) ANTIPORTER SUBUNIT A"/>
    <property type="match status" value="1"/>
</dbReference>
<dbReference type="GO" id="GO:0016020">
    <property type="term" value="C:membrane"/>
    <property type="evidence" value="ECO:0007669"/>
    <property type="project" value="UniProtKB-SubCell"/>
</dbReference>
<feature type="transmembrane region" description="Helical" evidence="3">
    <location>
        <begin position="171"/>
        <end position="192"/>
    </location>
</feature>
<dbReference type="AlphaFoldDB" id="A0A0F4QZ86"/>
<feature type="transmembrane region" description="Helical" evidence="3">
    <location>
        <begin position="386"/>
        <end position="406"/>
    </location>
</feature>
<keyword evidence="6" id="KW-1185">Reference proteome</keyword>
<feature type="domain" description="NADH:quinone oxidoreductase/Mrp antiporter transmembrane" evidence="4">
    <location>
        <begin position="135"/>
        <end position="437"/>
    </location>
</feature>
<evidence type="ECO:0000259" key="4">
    <source>
        <dbReference type="Pfam" id="PF00361"/>
    </source>
</evidence>
<dbReference type="RefSeq" id="WP_046003136.1">
    <property type="nucleotide sequence ID" value="NZ_JXYA01000002.1"/>
</dbReference>
<keyword evidence="2 3" id="KW-0812">Transmembrane</keyword>
<comment type="caution">
    <text evidence="5">The sequence shown here is derived from an EMBL/GenBank/DDBJ whole genome shotgun (WGS) entry which is preliminary data.</text>
</comment>
<evidence type="ECO:0000256" key="3">
    <source>
        <dbReference type="SAM" id="Phobius"/>
    </source>
</evidence>
<proteinExistence type="predicted"/>
<sequence>MPISDVSSLLPLLVAIPLTGAIFSVLINSKHGQVLTGLLAALSLALVICAILLGLPSEGLQSTTAFRYPLAGWEAPLGIALSLDGFSALLLTLTTFLVTVLTFYSAYYFSASPARVRFWPLWWLLVAGINALFLSADVFNVYVTLEIIGLAAVALVALSGNKAGLTAALRYLLVGLLGSLCYLMAVALLYHLYGTLDFAQLAAKAESNPLSWAALALITVGLVLKTALVPLHFWLPHAHGSAPAPVSAILSALVVKASFYLLVRFWMEILAPAVTNDALMLLGILGGLAILWGGIQALRATRLKLMVAYSTVAQIGYLFLLFPLLMSAEGTSASQLAAQHQSALAAVCYFIVAHACAKAAMFIAAGNIIHSLGHDDIAKLQGMAKYMPLSLFTFAIAGGSLIGLPPSAGFIAKWLLLNVAIDTGQWWWVVIILTGGLLAALAIFRVLDLAFIKPEQASEQVAPDNWQKVPVAMPLSGLALALCTMALGFNADLIIDLITIGGGE</sequence>
<evidence type="ECO:0000256" key="1">
    <source>
        <dbReference type="ARBA" id="ARBA00004127"/>
    </source>
</evidence>
<comment type="subcellular location">
    <subcellularLocation>
        <location evidence="1">Endomembrane system</location>
        <topology evidence="1">Multi-pass membrane protein</topology>
    </subcellularLocation>
    <subcellularLocation>
        <location evidence="2">Membrane</location>
        <topology evidence="2">Multi-pass membrane protein</topology>
    </subcellularLocation>
</comment>
<dbReference type="EMBL" id="JXYA01000002">
    <property type="protein sequence ID" value="KJZ12986.1"/>
    <property type="molecule type" value="Genomic_DNA"/>
</dbReference>